<dbReference type="Proteomes" id="UP000265692">
    <property type="component" value="Unassembled WGS sequence"/>
</dbReference>
<dbReference type="GO" id="GO:0003700">
    <property type="term" value="F:DNA-binding transcription factor activity"/>
    <property type="evidence" value="ECO:0007669"/>
    <property type="project" value="TreeGrafter"/>
</dbReference>
<gene>
    <name evidence="6" type="ORF">D1B33_04380</name>
</gene>
<dbReference type="Gene3D" id="1.10.10.10">
    <property type="entry name" value="Winged helix-like DNA-binding domain superfamily/Winged helix DNA-binding domain"/>
    <property type="match status" value="1"/>
</dbReference>
<comment type="caution">
    <text evidence="6">The sequence shown here is derived from an EMBL/GenBank/DDBJ whole genome shotgun (WGS) entry which is preliminary data.</text>
</comment>
<keyword evidence="7" id="KW-1185">Reference proteome</keyword>
<evidence type="ECO:0000256" key="3">
    <source>
        <dbReference type="ARBA" id="ARBA00023163"/>
    </source>
</evidence>
<dbReference type="PROSITE" id="PS51077">
    <property type="entry name" value="HTH_ICLR"/>
    <property type="match status" value="1"/>
</dbReference>
<evidence type="ECO:0000313" key="6">
    <source>
        <dbReference type="EMBL" id="RHW40088.1"/>
    </source>
</evidence>
<dbReference type="PANTHER" id="PTHR30136">
    <property type="entry name" value="HELIX-TURN-HELIX TRANSCRIPTIONAL REGULATOR, ICLR FAMILY"/>
    <property type="match status" value="1"/>
</dbReference>
<dbReference type="SMART" id="SM00346">
    <property type="entry name" value="HTH_ICLR"/>
    <property type="match status" value="1"/>
</dbReference>
<feature type="domain" description="IclR-ED" evidence="5">
    <location>
        <begin position="73"/>
        <end position="250"/>
    </location>
</feature>
<dbReference type="GO" id="GO:0003677">
    <property type="term" value="F:DNA binding"/>
    <property type="evidence" value="ECO:0007669"/>
    <property type="project" value="UniProtKB-KW"/>
</dbReference>
<evidence type="ECO:0000256" key="1">
    <source>
        <dbReference type="ARBA" id="ARBA00023015"/>
    </source>
</evidence>
<dbReference type="AlphaFoldDB" id="A0A396SIF7"/>
<reference evidence="6 7" key="1">
    <citation type="submission" date="2018-08" db="EMBL/GenBank/DDBJ databases">
        <title>Lysinibacillus sp. YLB-03 draft genome sequence.</title>
        <authorList>
            <person name="Yu L."/>
        </authorList>
    </citation>
    <scope>NUCLEOTIDE SEQUENCE [LARGE SCALE GENOMIC DNA]</scope>
    <source>
        <strain evidence="6 7">YLB-03</strain>
    </source>
</reference>
<dbReference type="InterPro" id="IPR005471">
    <property type="entry name" value="Tscrpt_reg_IclR_N"/>
</dbReference>
<evidence type="ECO:0000256" key="2">
    <source>
        <dbReference type="ARBA" id="ARBA00023125"/>
    </source>
</evidence>
<dbReference type="Pfam" id="PF01614">
    <property type="entry name" value="IclR_C"/>
    <property type="match status" value="1"/>
</dbReference>
<dbReference type="InterPro" id="IPR036388">
    <property type="entry name" value="WH-like_DNA-bd_sf"/>
</dbReference>
<keyword evidence="1" id="KW-0805">Transcription regulation</keyword>
<dbReference type="PROSITE" id="PS51078">
    <property type="entry name" value="ICLR_ED"/>
    <property type="match status" value="1"/>
</dbReference>
<dbReference type="InterPro" id="IPR036390">
    <property type="entry name" value="WH_DNA-bd_sf"/>
</dbReference>
<dbReference type="InterPro" id="IPR050707">
    <property type="entry name" value="HTH_MetabolicPath_Reg"/>
</dbReference>
<organism evidence="6 7">
    <name type="scientific">Ureibacillus yapensis</name>
    <dbReference type="NCBI Taxonomy" id="2304605"/>
    <lineage>
        <taxon>Bacteria</taxon>
        <taxon>Bacillati</taxon>
        <taxon>Bacillota</taxon>
        <taxon>Bacilli</taxon>
        <taxon>Bacillales</taxon>
        <taxon>Caryophanaceae</taxon>
        <taxon>Ureibacillus</taxon>
    </lineage>
</organism>
<evidence type="ECO:0000313" key="7">
    <source>
        <dbReference type="Proteomes" id="UP000265692"/>
    </source>
</evidence>
<feature type="domain" description="HTH iclR-type" evidence="4">
    <location>
        <begin position="10"/>
        <end position="72"/>
    </location>
</feature>
<evidence type="ECO:0000259" key="4">
    <source>
        <dbReference type="PROSITE" id="PS51077"/>
    </source>
</evidence>
<dbReference type="Gene3D" id="3.30.450.40">
    <property type="match status" value="1"/>
</dbReference>
<dbReference type="GO" id="GO:0045892">
    <property type="term" value="P:negative regulation of DNA-templated transcription"/>
    <property type="evidence" value="ECO:0007669"/>
    <property type="project" value="TreeGrafter"/>
</dbReference>
<dbReference type="RefSeq" id="WP_118875096.1">
    <property type="nucleotide sequence ID" value="NZ_QWEI01000001.1"/>
</dbReference>
<protein>
    <submittedName>
        <fullName evidence="6">IclR family transcriptional regulator</fullName>
    </submittedName>
</protein>
<dbReference type="InterPro" id="IPR029016">
    <property type="entry name" value="GAF-like_dom_sf"/>
</dbReference>
<keyword evidence="3" id="KW-0804">Transcription</keyword>
<keyword evidence="2" id="KW-0238">DNA-binding</keyword>
<sequence length="252" mass="27882">MTTKNKVSVIQSLQVGLKLLDVLAEQKEPLKFTDIQNLTSMTKSNLYKYLSTLCEFGAVYRNPVTNTYTLGQKLIKLGNIAMGQSSIIELVIPYLKKINENTNLTALLAIPSVNGPLVTYISSADYGINIGAQIGTTLPLSSSTGIIYSAFPNAHLQEWLENEKSKMTKAELQTFEYEKENARKRFFASKIEPLIEHVSSFSVPILNFSDELIGAITIVGYTEIVPKAAEHPTGQIVLEIAQQVSDYYGHSK</sequence>
<dbReference type="SUPFAM" id="SSF55781">
    <property type="entry name" value="GAF domain-like"/>
    <property type="match status" value="1"/>
</dbReference>
<name>A0A396SIF7_9BACL</name>
<evidence type="ECO:0000259" key="5">
    <source>
        <dbReference type="PROSITE" id="PS51078"/>
    </source>
</evidence>
<accession>A0A396SIF7</accession>
<dbReference type="OrthoDB" id="2288166at2"/>
<dbReference type="SUPFAM" id="SSF46785">
    <property type="entry name" value="Winged helix' DNA-binding domain"/>
    <property type="match status" value="1"/>
</dbReference>
<dbReference type="PANTHER" id="PTHR30136:SF8">
    <property type="entry name" value="TRANSCRIPTIONAL REGULATORY PROTEIN"/>
    <property type="match status" value="1"/>
</dbReference>
<dbReference type="InterPro" id="IPR014757">
    <property type="entry name" value="Tscrpt_reg_IclR_C"/>
</dbReference>
<proteinExistence type="predicted"/>
<dbReference type="Pfam" id="PF09339">
    <property type="entry name" value="HTH_IclR"/>
    <property type="match status" value="1"/>
</dbReference>
<dbReference type="EMBL" id="QWEI01000001">
    <property type="protein sequence ID" value="RHW40088.1"/>
    <property type="molecule type" value="Genomic_DNA"/>
</dbReference>